<protein>
    <recommendedName>
        <fullName evidence="4">DUF2927 domain-containing protein</fullName>
    </recommendedName>
</protein>
<feature type="chain" id="PRO_5001585819" description="DUF2927 domain-containing protein" evidence="1">
    <location>
        <begin position="30"/>
        <end position="300"/>
    </location>
</feature>
<comment type="caution">
    <text evidence="2">The sequence shown here is derived from an EMBL/GenBank/DDBJ whole genome shotgun (WGS) entry which is preliminary data.</text>
</comment>
<sequence length="300" mass="33727">MRTAILSRRFAILAVVGLTGLSAGNPAFCQEHLTVHGMTHDALEDHLIFELGERQFDTLPRWHQQVCVDIHGVQEQFDKMLFSHLKNTGSSLGLSLSRDCRAKQLFVFFTDQSDALAAGIHKLNPDLFVGLDNAQEYQESKVEATRDEVRQFLKPRAVRWLASSSMRNKSDMPPIIMPSGFPVRYAAPVEDSALGNVTTRRDLTIVLIIIDINRLRNESWGMLGDLLSLVAFAAPHLRDGYDDRSLLRYTQSEILEGPTGEMLPYDRAVLATLYALPDDYDQSDGLNWMASHFSPEARSH</sequence>
<reference evidence="2 3" key="2">
    <citation type="journal article" date="2014" name="PLoS ONE">
        <title>Evolution of mitochondria reconstructed from the energy metabolism of living bacteria.</title>
        <authorList>
            <person name="Degli Esposti M."/>
            <person name="Chouaia B."/>
            <person name="Comandatore F."/>
            <person name="Crotti E."/>
            <person name="Sassera D."/>
            <person name="Lievens P.M."/>
            <person name="Daffonchio D."/>
            <person name="Bandi C."/>
        </authorList>
    </citation>
    <scope>NUCLEOTIDE SEQUENCE [LARGE SCALE GENOMIC DNA]</scope>
    <source>
        <strain evidence="2 3">SF2.1</strain>
    </source>
</reference>
<evidence type="ECO:0000313" key="2">
    <source>
        <dbReference type="EMBL" id="CDG38520.1"/>
    </source>
</evidence>
<feature type="signal peptide" evidence="1">
    <location>
        <begin position="1"/>
        <end position="29"/>
    </location>
</feature>
<evidence type="ECO:0000256" key="1">
    <source>
        <dbReference type="SAM" id="SignalP"/>
    </source>
</evidence>
<evidence type="ECO:0000313" key="3">
    <source>
        <dbReference type="Proteomes" id="UP000027583"/>
    </source>
</evidence>
<reference evidence="2 3" key="1">
    <citation type="journal article" date="2014" name="Genome Biol. Evol.">
        <title>Acetic acid bacteria genomes reveal functional traits for adaptation to life in insect guts.</title>
        <authorList>
            <person name="Chouaia B."/>
            <person name="Gaiarsa S."/>
            <person name="Crotti E."/>
            <person name="Comandatore F."/>
            <person name="Degli Esposti M."/>
            <person name="Ricci I."/>
            <person name="Alma A."/>
            <person name="Favia G."/>
            <person name="Bandi C."/>
            <person name="Daffonchio D."/>
        </authorList>
    </citation>
    <scope>NUCLEOTIDE SEQUENCE [LARGE SCALE GENOMIC DNA]</scope>
    <source>
        <strain evidence="2 3">SF2.1</strain>
    </source>
</reference>
<dbReference type="RefSeq" id="WP_023977633.1">
    <property type="nucleotide sequence ID" value="NZ_CBLX010000003.1"/>
</dbReference>
<organism evidence="2 3">
    <name type="scientific">Asaia bogorensis</name>
    <dbReference type="NCBI Taxonomy" id="91915"/>
    <lineage>
        <taxon>Bacteria</taxon>
        <taxon>Pseudomonadati</taxon>
        <taxon>Pseudomonadota</taxon>
        <taxon>Alphaproteobacteria</taxon>
        <taxon>Acetobacterales</taxon>
        <taxon>Acetobacteraceae</taxon>
        <taxon>Asaia</taxon>
    </lineage>
</organism>
<evidence type="ECO:0008006" key="4">
    <source>
        <dbReference type="Google" id="ProtNLM"/>
    </source>
</evidence>
<dbReference type="Proteomes" id="UP000027583">
    <property type="component" value="Unassembled WGS sequence"/>
</dbReference>
<gene>
    <name evidence="2" type="ORF">ASAP_0475</name>
</gene>
<accession>A0A060QC79</accession>
<keyword evidence="1" id="KW-0732">Signal</keyword>
<name>A0A060QC79_9PROT</name>
<proteinExistence type="predicted"/>
<dbReference type="EMBL" id="CBLX010000003">
    <property type="protein sequence ID" value="CDG38520.1"/>
    <property type="molecule type" value="Genomic_DNA"/>
</dbReference>
<dbReference type="AlphaFoldDB" id="A0A060QC79"/>